<keyword evidence="3" id="KW-0547">Nucleotide-binding</keyword>
<dbReference type="InterPro" id="IPR029056">
    <property type="entry name" value="Ribokinase-like"/>
</dbReference>
<dbReference type="GO" id="GO:0005524">
    <property type="term" value="F:ATP binding"/>
    <property type="evidence" value="ECO:0007669"/>
    <property type="project" value="UniProtKB-KW"/>
</dbReference>
<dbReference type="InterPro" id="IPR011611">
    <property type="entry name" value="PfkB_dom"/>
</dbReference>
<evidence type="ECO:0000313" key="8">
    <source>
        <dbReference type="Proteomes" id="UP000275777"/>
    </source>
</evidence>
<dbReference type="Proteomes" id="UP000275777">
    <property type="component" value="Chromosome"/>
</dbReference>
<keyword evidence="2" id="KW-0808">Transferase</keyword>
<dbReference type="AlphaFoldDB" id="A0A447THB5"/>
<dbReference type="Gene3D" id="3.40.1190.20">
    <property type="match status" value="1"/>
</dbReference>
<evidence type="ECO:0000313" key="7">
    <source>
        <dbReference type="EMBL" id="VEB44221.1"/>
    </source>
</evidence>
<evidence type="ECO:0000259" key="6">
    <source>
        <dbReference type="Pfam" id="PF00294"/>
    </source>
</evidence>
<comment type="similarity">
    <text evidence="1">Belongs to the carbohydrate kinase PfkB family.</text>
</comment>
<name>A0A447THB5_CHRVL</name>
<dbReference type="Pfam" id="PF00294">
    <property type="entry name" value="PfkB"/>
    <property type="match status" value="1"/>
</dbReference>
<evidence type="ECO:0000256" key="3">
    <source>
        <dbReference type="ARBA" id="ARBA00022741"/>
    </source>
</evidence>
<dbReference type="PANTHER" id="PTHR43085:SF1">
    <property type="entry name" value="PSEUDOURIDINE KINASE-RELATED"/>
    <property type="match status" value="1"/>
</dbReference>
<evidence type="ECO:0000256" key="1">
    <source>
        <dbReference type="ARBA" id="ARBA00010688"/>
    </source>
</evidence>
<evidence type="ECO:0000256" key="5">
    <source>
        <dbReference type="ARBA" id="ARBA00022840"/>
    </source>
</evidence>
<dbReference type="InterPro" id="IPR050306">
    <property type="entry name" value="PfkB_Carbo_kinase"/>
</dbReference>
<sequence length="222" mass="24357">MSLPHYLVFGEALTDFILQDDGRWQDYPGGSCWNVARVAAQLGCSAAFAGAVSQDRFGDALWQGAEMAGLDMRYTQQLPYPPLLAMVPSTRPPQYFFIGDNSADLHFDPAHLPAGWDQSVRIAHFGCISLAREPLASRLVQLARQLTAQGCRIAFDPNFRNTMRTPCYQAHFNAMLSLADYIKVADDDLFGLYPGLGKPAALATLRRQAPQASILFTQGADA</sequence>
<organism evidence="7 8">
    <name type="scientific">Chromobacterium violaceum</name>
    <dbReference type="NCBI Taxonomy" id="536"/>
    <lineage>
        <taxon>Bacteria</taxon>
        <taxon>Pseudomonadati</taxon>
        <taxon>Pseudomonadota</taxon>
        <taxon>Betaproteobacteria</taxon>
        <taxon>Neisseriales</taxon>
        <taxon>Chromobacteriaceae</taxon>
        <taxon>Chromobacterium</taxon>
    </lineage>
</organism>
<protein>
    <submittedName>
        <fullName evidence="7">Aminoimidazole riboside kinase</fullName>
    </submittedName>
</protein>
<dbReference type="SUPFAM" id="SSF53613">
    <property type="entry name" value="Ribokinase-like"/>
    <property type="match status" value="1"/>
</dbReference>
<dbReference type="PANTHER" id="PTHR43085">
    <property type="entry name" value="HEXOKINASE FAMILY MEMBER"/>
    <property type="match status" value="1"/>
</dbReference>
<dbReference type="EMBL" id="LR134182">
    <property type="protein sequence ID" value="VEB44221.1"/>
    <property type="molecule type" value="Genomic_DNA"/>
</dbReference>
<dbReference type="GO" id="GO:0016301">
    <property type="term" value="F:kinase activity"/>
    <property type="evidence" value="ECO:0007669"/>
    <property type="project" value="UniProtKB-KW"/>
</dbReference>
<evidence type="ECO:0000256" key="2">
    <source>
        <dbReference type="ARBA" id="ARBA00022679"/>
    </source>
</evidence>
<reference evidence="7 8" key="1">
    <citation type="submission" date="2018-12" db="EMBL/GenBank/DDBJ databases">
        <authorList>
            <consortium name="Pathogen Informatics"/>
        </authorList>
    </citation>
    <scope>NUCLEOTIDE SEQUENCE [LARGE SCALE GENOMIC DNA]</scope>
    <source>
        <strain evidence="7 8">NCTC9695</strain>
    </source>
</reference>
<evidence type="ECO:0000256" key="4">
    <source>
        <dbReference type="ARBA" id="ARBA00022777"/>
    </source>
</evidence>
<gene>
    <name evidence="7" type="ORF">NCTC9695_04709</name>
</gene>
<feature type="domain" description="Carbohydrate kinase PfkB" evidence="6">
    <location>
        <begin position="7"/>
        <end position="220"/>
    </location>
</feature>
<proteinExistence type="inferred from homology"/>
<accession>A0A447THB5</accession>
<keyword evidence="4 7" id="KW-0418">Kinase</keyword>
<keyword evidence="5" id="KW-0067">ATP-binding</keyword>